<feature type="region of interest" description="Disordered" evidence="1">
    <location>
        <begin position="1"/>
        <end position="49"/>
    </location>
</feature>
<proteinExistence type="predicted"/>
<evidence type="ECO:0000313" key="3">
    <source>
        <dbReference type="Proteomes" id="UP001295444"/>
    </source>
</evidence>
<keyword evidence="3" id="KW-1185">Reference proteome</keyword>
<dbReference type="AlphaFoldDB" id="A0AAD1SRT6"/>
<organism evidence="2 3">
    <name type="scientific">Pelobates cultripes</name>
    <name type="common">Western spadefoot toad</name>
    <dbReference type="NCBI Taxonomy" id="61616"/>
    <lineage>
        <taxon>Eukaryota</taxon>
        <taxon>Metazoa</taxon>
        <taxon>Chordata</taxon>
        <taxon>Craniata</taxon>
        <taxon>Vertebrata</taxon>
        <taxon>Euteleostomi</taxon>
        <taxon>Amphibia</taxon>
        <taxon>Batrachia</taxon>
        <taxon>Anura</taxon>
        <taxon>Pelobatoidea</taxon>
        <taxon>Pelobatidae</taxon>
        <taxon>Pelobates</taxon>
    </lineage>
</organism>
<name>A0AAD1SRT6_PELCU</name>
<feature type="region of interest" description="Disordered" evidence="1">
    <location>
        <begin position="100"/>
        <end position="123"/>
    </location>
</feature>
<dbReference type="EMBL" id="OW240918">
    <property type="protein sequence ID" value="CAH2307036.1"/>
    <property type="molecule type" value="Genomic_DNA"/>
</dbReference>
<accession>A0AAD1SRT6</accession>
<protein>
    <submittedName>
        <fullName evidence="2">Uncharacterized protein</fullName>
    </submittedName>
</protein>
<dbReference type="Proteomes" id="UP001295444">
    <property type="component" value="Chromosome 07"/>
</dbReference>
<evidence type="ECO:0000313" key="2">
    <source>
        <dbReference type="EMBL" id="CAH2307036.1"/>
    </source>
</evidence>
<reference evidence="2" key="1">
    <citation type="submission" date="2022-03" db="EMBL/GenBank/DDBJ databases">
        <authorList>
            <person name="Alioto T."/>
            <person name="Alioto T."/>
            <person name="Gomez Garrido J."/>
        </authorList>
    </citation>
    <scope>NUCLEOTIDE SEQUENCE</scope>
</reference>
<evidence type="ECO:0000256" key="1">
    <source>
        <dbReference type="SAM" id="MobiDB-lite"/>
    </source>
</evidence>
<gene>
    <name evidence="2" type="ORF">PECUL_23A005130</name>
</gene>
<sequence>MAPKMVASPDRTTTLQDEGEQSGAEQEQSVAHPTWEPQPNRNNLTPATKQDIADLLKEMRQMHATDMDLLRTEMQAVTARTQATEADILDLKQEVNGAKITSNSNADIPVQPHHENGPNRGPQ</sequence>
<feature type="compositionally biased region" description="Polar residues" evidence="1">
    <location>
        <begin position="37"/>
        <end position="48"/>
    </location>
</feature>